<dbReference type="PROSITE" id="PS51450">
    <property type="entry name" value="LRR"/>
    <property type="match status" value="1"/>
</dbReference>
<keyword evidence="9" id="KW-1185">Reference proteome</keyword>
<dbReference type="EMBL" id="JAKUCV010003790">
    <property type="protein sequence ID" value="KAJ4837601.1"/>
    <property type="molecule type" value="Genomic_DNA"/>
</dbReference>
<dbReference type="PANTHER" id="PTHR48065">
    <property type="entry name" value="OS10G0469600 PROTEIN"/>
    <property type="match status" value="1"/>
</dbReference>
<keyword evidence="4" id="KW-0677">Repeat</keyword>
<organism evidence="8 9">
    <name type="scientific">Turnera subulata</name>
    <dbReference type="NCBI Taxonomy" id="218843"/>
    <lineage>
        <taxon>Eukaryota</taxon>
        <taxon>Viridiplantae</taxon>
        <taxon>Streptophyta</taxon>
        <taxon>Embryophyta</taxon>
        <taxon>Tracheophyta</taxon>
        <taxon>Spermatophyta</taxon>
        <taxon>Magnoliopsida</taxon>
        <taxon>eudicotyledons</taxon>
        <taxon>Gunneridae</taxon>
        <taxon>Pentapetalae</taxon>
        <taxon>rosids</taxon>
        <taxon>fabids</taxon>
        <taxon>Malpighiales</taxon>
        <taxon>Passifloraceae</taxon>
        <taxon>Turnera</taxon>
    </lineage>
</organism>
<comment type="subcellular location">
    <subcellularLocation>
        <location evidence="1">Membrane</location>
    </subcellularLocation>
</comment>
<evidence type="ECO:0000256" key="7">
    <source>
        <dbReference type="SAM" id="Phobius"/>
    </source>
</evidence>
<dbReference type="GO" id="GO:0016020">
    <property type="term" value="C:membrane"/>
    <property type="evidence" value="ECO:0007669"/>
    <property type="project" value="UniProtKB-SubCell"/>
</dbReference>
<evidence type="ECO:0000256" key="6">
    <source>
        <dbReference type="ARBA" id="ARBA00023180"/>
    </source>
</evidence>
<dbReference type="Proteomes" id="UP001141552">
    <property type="component" value="Unassembled WGS sequence"/>
</dbReference>
<keyword evidence="5 7" id="KW-0472">Membrane</keyword>
<name>A0A9Q0JCH3_9ROSI</name>
<dbReference type="FunFam" id="3.80.10.10:FF:000041">
    <property type="entry name" value="LRR receptor-like serine/threonine-protein kinase ERECTA"/>
    <property type="match status" value="1"/>
</dbReference>
<dbReference type="OrthoDB" id="637646at2759"/>
<keyword evidence="7" id="KW-1133">Transmembrane helix</keyword>
<dbReference type="InterPro" id="IPR003591">
    <property type="entry name" value="Leu-rich_rpt_typical-subtyp"/>
</dbReference>
<reference evidence="8" key="2">
    <citation type="journal article" date="2023" name="Plants (Basel)">
        <title>Annotation of the Turnera subulata (Passifloraceae) Draft Genome Reveals the S-Locus Evolved after the Divergence of Turneroideae from Passifloroideae in a Stepwise Manner.</title>
        <authorList>
            <person name="Henning P.M."/>
            <person name="Roalson E.H."/>
            <person name="Mir W."/>
            <person name="McCubbin A.G."/>
            <person name="Shore J.S."/>
        </authorList>
    </citation>
    <scope>NUCLEOTIDE SEQUENCE</scope>
    <source>
        <strain evidence="8">F60SS</strain>
    </source>
</reference>
<evidence type="ECO:0000256" key="1">
    <source>
        <dbReference type="ARBA" id="ARBA00004370"/>
    </source>
</evidence>
<dbReference type="InterPro" id="IPR032675">
    <property type="entry name" value="LRR_dom_sf"/>
</dbReference>
<evidence type="ECO:0000256" key="4">
    <source>
        <dbReference type="ARBA" id="ARBA00022737"/>
    </source>
</evidence>
<sequence>NLLRGILSKEVSSLKSLRVLNLNDNSPGGGIPDESANLTKLQQPSLRGNHFLGGMPSSGLHLQELRNNKTGEPVMTRPVIFEIMPSSRKDPGKELVFLDLSENMLQGPFPLLLAEMELGSIFLSDNNLSGSLPPRLLESENLSILALSRNNFSGDLPPNIGNATRVMFLMLSGNNFSGQIPKSISHIYRLLLLDVSRNRFSGHIPAFKPDGLLAYLDFSSNEFSGEVPVAFTQDTRLLSLGNNMFFGQLPRIITNLSKLQHLDLQNNKITGELPASLSQMTSLQVLNLRNNSLEGSLPDTFSNLTTLRILDVSSNNLEGEIPVGLGNMVGMIDTPNSLSSTSDVFTFTIEFSDLKVNWKKYEQGLSSRSLDIYSFLDLSKNRLFGEIPPSLGHLKGLKLLNISYNHLSGKIPESFGDLENLESGLVTQQPISNNKLEGEIPQGGQMDTMNDQSYYANNSGLCGMQIRVMCPTAEAPAVPTEVDEIWFSWKAAGIGYSAAFFWSVAIIIFIGCVDKLLPPKPYHRRRRRRV</sequence>
<proteinExistence type="predicted"/>
<feature type="transmembrane region" description="Helical" evidence="7">
    <location>
        <begin position="494"/>
        <end position="517"/>
    </location>
</feature>
<keyword evidence="2" id="KW-0433">Leucine-rich repeat</keyword>
<gene>
    <name evidence="8" type="ORF">Tsubulata_040844</name>
</gene>
<dbReference type="AlphaFoldDB" id="A0A9Q0JCH3"/>
<protein>
    <recommendedName>
        <fullName evidence="10">Leucine-rich repeat-containing N-terminal plant-type domain-containing protein</fullName>
    </recommendedName>
</protein>
<evidence type="ECO:0008006" key="10">
    <source>
        <dbReference type="Google" id="ProtNLM"/>
    </source>
</evidence>
<accession>A0A9Q0JCH3</accession>
<dbReference type="InterPro" id="IPR001611">
    <property type="entry name" value="Leu-rich_rpt"/>
</dbReference>
<dbReference type="Pfam" id="PF00560">
    <property type="entry name" value="LRR_1"/>
    <property type="match status" value="4"/>
</dbReference>
<feature type="non-terminal residue" evidence="8">
    <location>
        <position position="1"/>
    </location>
</feature>
<comment type="caution">
    <text evidence="8">The sequence shown here is derived from an EMBL/GenBank/DDBJ whole genome shotgun (WGS) entry which is preliminary data.</text>
</comment>
<keyword evidence="6" id="KW-0325">Glycoprotein</keyword>
<evidence type="ECO:0000256" key="5">
    <source>
        <dbReference type="ARBA" id="ARBA00023136"/>
    </source>
</evidence>
<evidence type="ECO:0000313" key="8">
    <source>
        <dbReference type="EMBL" id="KAJ4837601.1"/>
    </source>
</evidence>
<dbReference type="Gene3D" id="3.80.10.10">
    <property type="entry name" value="Ribonuclease Inhibitor"/>
    <property type="match status" value="3"/>
</dbReference>
<keyword evidence="3" id="KW-0732">Signal</keyword>
<reference evidence="8" key="1">
    <citation type="submission" date="2022-02" db="EMBL/GenBank/DDBJ databases">
        <authorList>
            <person name="Henning P.M."/>
            <person name="McCubbin A.G."/>
            <person name="Shore J.S."/>
        </authorList>
    </citation>
    <scope>NUCLEOTIDE SEQUENCE</scope>
    <source>
        <strain evidence="8">F60SS</strain>
        <tissue evidence="8">Leaves</tissue>
    </source>
</reference>
<feature type="non-terminal residue" evidence="8">
    <location>
        <position position="530"/>
    </location>
</feature>
<dbReference type="Pfam" id="PF13855">
    <property type="entry name" value="LRR_8"/>
    <property type="match status" value="1"/>
</dbReference>
<dbReference type="SUPFAM" id="SSF52058">
    <property type="entry name" value="L domain-like"/>
    <property type="match status" value="1"/>
</dbReference>
<evidence type="ECO:0000313" key="9">
    <source>
        <dbReference type="Proteomes" id="UP001141552"/>
    </source>
</evidence>
<evidence type="ECO:0000256" key="2">
    <source>
        <dbReference type="ARBA" id="ARBA00022614"/>
    </source>
</evidence>
<dbReference type="SMART" id="SM00369">
    <property type="entry name" value="LRR_TYP"/>
    <property type="match status" value="4"/>
</dbReference>
<dbReference type="PANTHER" id="PTHR48065:SF23">
    <property type="entry name" value="LEUCINE-RICH REPEAT-CONTAINING N-TERMINAL PLANT-TYPE DOMAIN-CONTAINING PROTEIN"/>
    <property type="match status" value="1"/>
</dbReference>
<dbReference type="FunFam" id="3.80.10.10:FF:001678">
    <property type="entry name" value="Calmodulin-binding receptor kinase CaMRLK"/>
    <property type="match status" value="1"/>
</dbReference>
<evidence type="ECO:0000256" key="3">
    <source>
        <dbReference type="ARBA" id="ARBA00022729"/>
    </source>
</evidence>
<keyword evidence="7" id="KW-0812">Transmembrane</keyword>